<keyword evidence="1" id="KW-1133">Transmembrane helix</keyword>
<comment type="caution">
    <text evidence="2">The sequence shown here is derived from an EMBL/GenBank/DDBJ whole genome shotgun (WGS) entry which is preliminary data.</text>
</comment>
<keyword evidence="1" id="KW-0472">Membrane</keyword>
<dbReference type="EMBL" id="WOWP01000016">
    <property type="protein sequence ID" value="MUV03267.1"/>
    <property type="molecule type" value="Genomic_DNA"/>
</dbReference>
<evidence type="ECO:0000313" key="2">
    <source>
        <dbReference type="EMBL" id="MUV03267.1"/>
    </source>
</evidence>
<keyword evidence="1" id="KW-0812">Transmembrane</keyword>
<keyword evidence="3" id="KW-1185">Reference proteome</keyword>
<dbReference type="RefSeq" id="WP_157482198.1">
    <property type="nucleotide sequence ID" value="NZ_WOWP01000016.1"/>
</dbReference>
<evidence type="ECO:0000256" key="1">
    <source>
        <dbReference type="SAM" id="Phobius"/>
    </source>
</evidence>
<organism evidence="2 3">
    <name type="scientific">Flavobacterium rakeshii</name>
    <dbReference type="NCBI Taxonomy" id="1038845"/>
    <lineage>
        <taxon>Bacteria</taxon>
        <taxon>Pseudomonadati</taxon>
        <taxon>Bacteroidota</taxon>
        <taxon>Flavobacteriia</taxon>
        <taxon>Flavobacteriales</taxon>
        <taxon>Flavobacteriaceae</taxon>
        <taxon>Flavobacterium</taxon>
    </lineage>
</organism>
<protein>
    <submittedName>
        <fullName evidence="2">Uncharacterized protein</fullName>
    </submittedName>
</protein>
<feature type="transmembrane region" description="Helical" evidence="1">
    <location>
        <begin position="42"/>
        <end position="62"/>
    </location>
</feature>
<name>A0A6N8HED7_9FLAO</name>
<sequence length="65" mass="7652">MSEIVTFKKFPDVVQTRELKEFLLKNNIECYLADNKAFLNGFTMFCIGIIVKAISFLFRFNLYMS</sequence>
<reference evidence="2 3" key="1">
    <citation type="submission" date="2019-12" db="EMBL/GenBank/DDBJ databases">
        <authorList>
            <person name="Sun J.-Q."/>
        </authorList>
    </citation>
    <scope>NUCLEOTIDE SEQUENCE [LARGE SCALE GENOMIC DNA]</scope>
    <source>
        <strain evidence="2 3">JCM 17928</strain>
    </source>
</reference>
<gene>
    <name evidence="2" type="ORF">GN157_06050</name>
</gene>
<evidence type="ECO:0000313" key="3">
    <source>
        <dbReference type="Proteomes" id="UP000433945"/>
    </source>
</evidence>
<dbReference type="Proteomes" id="UP000433945">
    <property type="component" value="Unassembled WGS sequence"/>
</dbReference>
<dbReference type="AlphaFoldDB" id="A0A6N8HED7"/>
<accession>A0A6N8HED7</accession>
<proteinExistence type="predicted"/>